<feature type="domain" description="Aminoglycoside phosphotransferase" evidence="1">
    <location>
        <begin position="10"/>
        <end position="57"/>
    </location>
</feature>
<evidence type="ECO:0000259" key="1">
    <source>
        <dbReference type="Pfam" id="PF01636"/>
    </source>
</evidence>
<evidence type="ECO:0000313" key="3">
    <source>
        <dbReference type="Proteomes" id="UP000644548"/>
    </source>
</evidence>
<keyword evidence="3" id="KW-1185">Reference proteome</keyword>
<dbReference type="EMBL" id="BMQN01000048">
    <property type="protein sequence ID" value="GGS12327.1"/>
    <property type="molecule type" value="Genomic_DNA"/>
</dbReference>
<name>A0ABQ2SAT9_9DEIO</name>
<proteinExistence type="predicted"/>
<dbReference type="Proteomes" id="UP000644548">
    <property type="component" value="Unassembled WGS sequence"/>
</dbReference>
<dbReference type="InterPro" id="IPR002575">
    <property type="entry name" value="Aminoglycoside_PTrfase"/>
</dbReference>
<protein>
    <recommendedName>
        <fullName evidence="1">Aminoglycoside phosphotransferase domain-containing protein</fullName>
    </recommendedName>
</protein>
<dbReference type="SUPFAM" id="SSF56112">
    <property type="entry name" value="Protein kinase-like (PK-like)"/>
    <property type="match status" value="1"/>
</dbReference>
<accession>A0ABQ2SAT9</accession>
<organism evidence="2 3">
    <name type="scientific">Deinococcus sedimenti</name>
    <dbReference type="NCBI Taxonomy" id="1867090"/>
    <lineage>
        <taxon>Bacteria</taxon>
        <taxon>Thermotogati</taxon>
        <taxon>Deinococcota</taxon>
        <taxon>Deinococci</taxon>
        <taxon>Deinococcales</taxon>
        <taxon>Deinococcaceae</taxon>
        <taxon>Deinococcus</taxon>
    </lineage>
</organism>
<dbReference type="Pfam" id="PF01636">
    <property type="entry name" value="APH"/>
    <property type="match status" value="1"/>
</dbReference>
<dbReference type="InterPro" id="IPR011009">
    <property type="entry name" value="Kinase-like_dom_sf"/>
</dbReference>
<sequence>MVQQWRIRNEQPTPVATALIHGDLFLDNVMTADGRVTGLIDWAFADVGDPRYDVAVA</sequence>
<dbReference type="Gene3D" id="3.90.1200.10">
    <property type="match status" value="1"/>
</dbReference>
<reference evidence="3" key="1">
    <citation type="journal article" date="2019" name="Int. J. Syst. Evol. Microbiol.">
        <title>The Global Catalogue of Microorganisms (GCM) 10K type strain sequencing project: providing services to taxonomists for standard genome sequencing and annotation.</title>
        <authorList>
            <consortium name="The Broad Institute Genomics Platform"/>
            <consortium name="The Broad Institute Genome Sequencing Center for Infectious Disease"/>
            <person name="Wu L."/>
            <person name="Ma J."/>
        </authorList>
    </citation>
    <scope>NUCLEOTIDE SEQUENCE [LARGE SCALE GENOMIC DNA]</scope>
    <source>
        <strain evidence="3">JCM 31405</strain>
    </source>
</reference>
<comment type="caution">
    <text evidence="2">The sequence shown here is derived from an EMBL/GenBank/DDBJ whole genome shotgun (WGS) entry which is preliminary data.</text>
</comment>
<evidence type="ECO:0000313" key="2">
    <source>
        <dbReference type="EMBL" id="GGS12327.1"/>
    </source>
</evidence>
<gene>
    <name evidence="2" type="ORF">GCM10008960_42480</name>
</gene>